<evidence type="ECO:0000256" key="9">
    <source>
        <dbReference type="ARBA" id="ARBA00022840"/>
    </source>
</evidence>
<evidence type="ECO:0000256" key="3">
    <source>
        <dbReference type="ARBA" id="ARBA00022630"/>
    </source>
</evidence>
<comment type="caution">
    <text evidence="14">The sequence shown here is derived from an EMBL/GenBank/DDBJ whole genome shotgun (WGS) entry which is preliminary data.</text>
</comment>
<gene>
    <name evidence="14" type="ORF">EJB05_32172</name>
</gene>
<dbReference type="Gramene" id="TVU22474">
    <property type="protein sequence ID" value="TVU22474"/>
    <property type="gene ID" value="EJB05_32172"/>
</dbReference>
<evidence type="ECO:0000256" key="12">
    <source>
        <dbReference type="ARBA" id="ARBA00049494"/>
    </source>
</evidence>
<dbReference type="OrthoDB" id="270728at2759"/>
<evidence type="ECO:0000256" key="4">
    <source>
        <dbReference type="ARBA" id="ARBA00022643"/>
    </source>
</evidence>
<dbReference type="EC" id="2.7.7.2" evidence="2"/>
<dbReference type="PANTHER" id="PTHR23293:SF9">
    <property type="entry name" value="FAD SYNTHASE"/>
    <property type="match status" value="1"/>
</dbReference>
<dbReference type="Proteomes" id="UP000324897">
    <property type="component" value="Unassembled WGS sequence"/>
</dbReference>
<evidence type="ECO:0000256" key="2">
    <source>
        <dbReference type="ARBA" id="ARBA00012393"/>
    </source>
</evidence>
<keyword evidence="8" id="KW-0274">FAD</keyword>
<evidence type="ECO:0000256" key="8">
    <source>
        <dbReference type="ARBA" id="ARBA00022827"/>
    </source>
</evidence>
<comment type="catalytic activity">
    <reaction evidence="12">
        <text>FMN + ATP + H(+) = FAD + diphosphate</text>
        <dbReference type="Rhea" id="RHEA:17237"/>
        <dbReference type="ChEBI" id="CHEBI:15378"/>
        <dbReference type="ChEBI" id="CHEBI:30616"/>
        <dbReference type="ChEBI" id="CHEBI:33019"/>
        <dbReference type="ChEBI" id="CHEBI:57692"/>
        <dbReference type="ChEBI" id="CHEBI:58210"/>
        <dbReference type="EC" id="2.7.7.2"/>
    </reaction>
</comment>
<reference evidence="14 15" key="1">
    <citation type="journal article" date="2019" name="Sci. Rep.">
        <title>A high-quality genome of Eragrostis curvula grass provides insights into Poaceae evolution and supports new strategies to enhance forage quality.</title>
        <authorList>
            <person name="Carballo J."/>
            <person name="Santos B.A.C.M."/>
            <person name="Zappacosta D."/>
            <person name="Garbus I."/>
            <person name="Selva J.P."/>
            <person name="Gallo C.A."/>
            <person name="Diaz A."/>
            <person name="Albertini E."/>
            <person name="Caccamo M."/>
            <person name="Echenique V."/>
        </authorList>
    </citation>
    <scope>NUCLEOTIDE SEQUENCE [LARGE SCALE GENOMIC DNA]</scope>
    <source>
        <strain evidence="15">cv. Victoria</strain>
        <tissue evidence="14">Leaf</tissue>
    </source>
</reference>
<feature type="domain" description="Phosphoadenosine phosphosulphate reductase" evidence="13">
    <location>
        <begin position="5"/>
        <end position="38"/>
    </location>
</feature>
<comment type="pathway">
    <text evidence="1">Cofactor biosynthesis; FAD biosynthesis; FAD from FMN: step 1/1.</text>
</comment>
<sequence>MLFRDSDVWSFLLTCKVEYYNLYGKGYTSIGSIHDTVPNELLRDGSGLRRMARGDPLKWGRKFREATATVHLLTDFTTIL</sequence>
<dbReference type="GO" id="GO:0003919">
    <property type="term" value="F:FMN adenylyltransferase activity"/>
    <property type="evidence" value="ECO:0007669"/>
    <property type="project" value="UniProtKB-EC"/>
</dbReference>
<keyword evidence="7" id="KW-0547">Nucleotide-binding</keyword>
<dbReference type="AlphaFoldDB" id="A0A5J9UGB2"/>
<evidence type="ECO:0000256" key="1">
    <source>
        <dbReference type="ARBA" id="ARBA00004726"/>
    </source>
</evidence>
<evidence type="ECO:0000259" key="13">
    <source>
        <dbReference type="Pfam" id="PF01507"/>
    </source>
</evidence>
<dbReference type="Gene3D" id="3.40.50.620">
    <property type="entry name" value="HUPs"/>
    <property type="match status" value="1"/>
</dbReference>
<protein>
    <recommendedName>
        <fullName evidence="2">FAD synthase</fullName>
        <ecNumber evidence="2">2.7.7.2</ecNumber>
    </recommendedName>
    <alternativeName>
        <fullName evidence="10">FAD pyrophosphorylase</fullName>
    </alternativeName>
    <alternativeName>
        <fullName evidence="11">FMN adenylyltransferase</fullName>
    </alternativeName>
</protein>
<dbReference type="InterPro" id="IPR014729">
    <property type="entry name" value="Rossmann-like_a/b/a_fold"/>
</dbReference>
<evidence type="ECO:0000256" key="11">
    <source>
        <dbReference type="ARBA" id="ARBA00031871"/>
    </source>
</evidence>
<evidence type="ECO:0000256" key="6">
    <source>
        <dbReference type="ARBA" id="ARBA00022695"/>
    </source>
</evidence>
<evidence type="ECO:0000313" key="14">
    <source>
        <dbReference type="EMBL" id="TVU22474.1"/>
    </source>
</evidence>
<name>A0A5J9UGB2_9POAL</name>
<keyword evidence="3" id="KW-0285">Flavoprotein</keyword>
<proteinExistence type="predicted"/>
<keyword evidence="6" id="KW-0548">Nucleotidyltransferase</keyword>
<evidence type="ECO:0000256" key="5">
    <source>
        <dbReference type="ARBA" id="ARBA00022679"/>
    </source>
</evidence>
<keyword evidence="4" id="KW-0288">FMN</keyword>
<dbReference type="InterPro" id="IPR002500">
    <property type="entry name" value="PAPS_reduct_dom"/>
</dbReference>
<evidence type="ECO:0000256" key="7">
    <source>
        <dbReference type="ARBA" id="ARBA00022741"/>
    </source>
</evidence>
<feature type="non-terminal residue" evidence="14">
    <location>
        <position position="1"/>
    </location>
</feature>
<dbReference type="GO" id="GO:0005524">
    <property type="term" value="F:ATP binding"/>
    <property type="evidence" value="ECO:0007669"/>
    <property type="project" value="UniProtKB-KW"/>
</dbReference>
<dbReference type="GO" id="GO:0006747">
    <property type="term" value="P:FAD biosynthetic process"/>
    <property type="evidence" value="ECO:0007669"/>
    <property type="project" value="TreeGrafter"/>
</dbReference>
<keyword evidence="9" id="KW-0067">ATP-binding</keyword>
<keyword evidence="5" id="KW-0808">Transferase</keyword>
<dbReference type="EMBL" id="RWGY01000026">
    <property type="protein sequence ID" value="TVU22474.1"/>
    <property type="molecule type" value="Genomic_DNA"/>
</dbReference>
<evidence type="ECO:0000256" key="10">
    <source>
        <dbReference type="ARBA" id="ARBA00031145"/>
    </source>
</evidence>
<dbReference type="Pfam" id="PF01507">
    <property type="entry name" value="PAPS_reduct"/>
    <property type="match status" value="1"/>
</dbReference>
<keyword evidence="15" id="KW-1185">Reference proteome</keyword>
<dbReference type="PANTHER" id="PTHR23293">
    <property type="entry name" value="FAD SYNTHETASE-RELATED FMN ADENYLYLTRANSFERASE"/>
    <property type="match status" value="1"/>
</dbReference>
<evidence type="ECO:0000313" key="15">
    <source>
        <dbReference type="Proteomes" id="UP000324897"/>
    </source>
</evidence>
<organism evidence="14 15">
    <name type="scientific">Eragrostis curvula</name>
    <name type="common">weeping love grass</name>
    <dbReference type="NCBI Taxonomy" id="38414"/>
    <lineage>
        <taxon>Eukaryota</taxon>
        <taxon>Viridiplantae</taxon>
        <taxon>Streptophyta</taxon>
        <taxon>Embryophyta</taxon>
        <taxon>Tracheophyta</taxon>
        <taxon>Spermatophyta</taxon>
        <taxon>Magnoliopsida</taxon>
        <taxon>Liliopsida</taxon>
        <taxon>Poales</taxon>
        <taxon>Poaceae</taxon>
        <taxon>PACMAD clade</taxon>
        <taxon>Chloridoideae</taxon>
        <taxon>Eragrostideae</taxon>
        <taxon>Eragrostidinae</taxon>
        <taxon>Eragrostis</taxon>
    </lineage>
</organism>
<accession>A0A5J9UGB2</accession>